<evidence type="ECO:0000313" key="1">
    <source>
        <dbReference type="EMBL" id="KAJ3581398.1"/>
    </source>
</evidence>
<evidence type="ECO:0000313" key="3">
    <source>
        <dbReference type="Proteomes" id="UP001148018"/>
    </source>
</evidence>
<keyword evidence="3" id="KW-1185">Reference proteome</keyword>
<organism evidence="2 3">
    <name type="scientific">Muraenolepis orangiensis</name>
    <name type="common">Patagonian moray cod</name>
    <dbReference type="NCBI Taxonomy" id="630683"/>
    <lineage>
        <taxon>Eukaryota</taxon>
        <taxon>Metazoa</taxon>
        <taxon>Chordata</taxon>
        <taxon>Craniata</taxon>
        <taxon>Vertebrata</taxon>
        <taxon>Euteleostomi</taxon>
        <taxon>Actinopterygii</taxon>
        <taxon>Neopterygii</taxon>
        <taxon>Teleostei</taxon>
        <taxon>Neoteleostei</taxon>
        <taxon>Acanthomorphata</taxon>
        <taxon>Zeiogadaria</taxon>
        <taxon>Gadariae</taxon>
        <taxon>Gadiformes</taxon>
        <taxon>Muraenolepidoidei</taxon>
        <taxon>Muraenolepididae</taxon>
        <taxon>Muraenolepis</taxon>
    </lineage>
</organism>
<dbReference type="AlphaFoldDB" id="A0A9Q0D3X8"/>
<name>A0A9Q0D3X8_9TELE</name>
<protein>
    <submittedName>
        <fullName evidence="2">Uncharacterized protein</fullName>
    </submittedName>
</protein>
<gene>
    <name evidence="2" type="ORF">NHX12_016677</name>
    <name evidence="1" type="ORF">NHX12_016688</name>
</gene>
<evidence type="ECO:0000313" key="2">
    <source>
        <dbReference type="EMBL" id="KAJ3581408.1"/>
    </source>
</evidence>
<dbReference type="EMBL" id="JANIIK010002804">
    <property type="protein sequence ID" value="KAJ3581398.1"/>
    <property type="molecule type" value="Genomic_DNA"/>
</dbReference>
<dbReference type="EMBL" id="JANIIK010002769">
    <property type="protein sequence ID" value="KAJ3581408.1"/>
    <property type="molecule type" value="Genomic_DNA"/>
</dbReference>
<reference evidence="2" key="1">
    <citation type="submission" date="2022-07" db="EMBL/GenBank/DDBJ databases">
        <title>Chromosome-level genome of Muraenolepis orangiensis.</title>
        <authorList>
            <person name="Kim J."/>
        </authorList>
    </citation>
    <scope>NUCLEOTIDE SEQUENCE</scope>
    <source>
        <strain evidence="2">KU_S4_2022</strain>
        <tissue evidence="2">Muscle</tissue>
    </source>
</reference>
<dbReference type="Proteomes" id="UP001148018">
    <property type="component" value="Unassembled WGS sequence"/>
</dbReference>
<comment type="caution">
    <text evidence="2">The sequence shown here is derived from an EMBL/GenBank/DDBJ whole genome shotgun (WGS) entry which is preliminary data.</text>
</comment>
<sequence>MVRFLSCMDELVSLQITRLTKGFPTLITTVASGSVYWNLARFLDGSRGGSDWLLRGGCDVWEETSFQFDFSAPQQSAVQIPVAPLHVFMEEDLSREGVRTFWTGEHLRWCRLGFHS</sequence>
<proteinExistence type="predicted"/>
<accession>A0A9Q0D3X8</accession>